<evidence type="ECO:0000259" key="8">
    <source>
        <dbReference type="Pfam" id="PF02687"/>
    </source>
</evidence>
<comment type="caution">
    <text evidence="10">The sequence shown here is derived from an EMBL/GenBank/DDBJ whole genome shotgun (WGS) entry which is preliminary data.</text>
</comment>
<sequence>MRPKYWLYTILPRLRSLLRRAQADQELDDELRDHLERKTEEYLAHGMTQEDAHRHARLDLDGFEQTKEKCRDVRRVNWIQDFAQDLRYGLRMLRKSSGFATVAILTLTIGIGLNTTLFSVFNAVALKPVPVRDSERVVRLERWFAGNMHGESQYAFSYAEFRHFAPQNHVLSSLVAISFPFRVAAAEPLNTSAPSTADTAMGSPESATAELASANYFAELGVSPALGRLFREEEDRTTGADPVAVLSYPYWQAHFAGDGAVVGKVLKLNDTVFTIIGVTPSEFVGTGNPPVVPDFWTPLSMQAEVLPGQDWLNQPLDYQFQLLGYLRPSSNVSEAGASFSVLERNFAQDHPHPNTYDETTRVTVQRATLFGNTEDFRFKAIVTLLMFILGMVLMIACVNLANMQLAKATGRQREVAVRLALGAGRGRLVRQMLTESSLLALAGGVGGVFLSLWGTRALWLAAGQFAGPYSGFVTQIAPDARVLFYTLVLSLCTGVLFGMSPALQGSQPNLTTSLKDAGTTFGQRLDRSRLRGLLVAGQMALSTLFLIVAGLLARGMVRSQASDPGFEVRSVFPMGLLTDSNSAKADALRQKEIDRLQALPAIQSLALTDFIPLNGTWSTLFQIPDAKGAAAKALSETLARHVSSTFFDTLRIPIVRGRNFTREETQSGAPLAIVSNALARQTWPSEDPLGKTVKVQL</sequence>
<keyword evidence="2" id="KW-1003">Cell membrane</keyword>
<evidence type="ECO:0000313" key="11">
    <source>
        <dbReference type="Proteomes" id="UP000567293"/>
    </source>
</evidence>
<organism evidence="10 11">
    <name type="scientific">Candidatus Acidiferrum panamense</name>
    <dbReference type="NCBI Taxonomy" id="2741543"/>
    <lineage>
        <taxon>Bacteria</taxon>
        <taxon>Pseudomonadati</taxon>
        <taxon>Acidobacteriota</taxon>
        <taxon>Terriglobia</taxon>
        <taxon>Candidatus Acidiferrales</taxon>
        <taxon>Candidatus Acidiferrum</taxon>
    </lineage>
</organism>
<evidence type="ECO:0000256" key="6">
    <source>
        <dbReference type="ARBA" id="ARBA00038076"/>
    </source>
</evidence>
<protein>
    <submittedName>
        <fullName evidence="10">ABC transporter permease</fullName>
    </submittedName>
</protein>
<dbReference type="Proteomes" id="UP000567293">
    <property type="component" value="Unassembled WGS sequence"/>
</dbReference>
<evidence type="ECO:0000256" key="1">
    <source>
        <dbReference type="ARBA" id="ARBA00004651"/>
    </source>
</evidence>
<evidence type="ECO:0000256" key="4">
    <source>
        <dbReference type="ARBA" id="ARBA00022989"/>
    </source>
</evidence>
<feature type="transmembrane region" description="Helical" evidence="7">
    <location>
        <begin position="380"/>
        <end position="401"/>
    </location>
</feature>
<keyword evidence="3 7" id="KW-0812">Transmembrane</keyword>
<dbReference type="InterPro" id="IPR003838">
    <property type="entry name" value="ABC3_permease_C"/>
</dbReference>
<dbReference type="EMBL" id="JACDQQ010000079">
    <property type="protein sequence ID" value="MBA0083510.1"/>
    <property type="molecule type" value="Genomic_DNA"/>
</dbReference>
<name>A0A7V8NLH7_9BACT</name>
<accession>A0A7V8NLH7</accession>
<evidence type="ECO:0000256" key="5">
    <source>
        <dbReference type="ARBA" id="ARBA00023136"/>
    </source>
</evidence>
<keyword evidence="4 7" id="KW-1133">Transmembrane helix</keyword>
<comment type="subcellular location">
    <subcellularLocation>
        <location evidence="1">Cell membrane</location>
        <topology evidence="1">Multi-pass membrane protein</topology>
    </subcellularLocation>
</comment>
<dbReference type="AlphaFoldDB" id="A0A7V8NLH7"/>
<dbReference type="InterPro" id="IPR025857">
    <property type="entry name" value="MacB_PCD"/>
</dbReference>
<feature type="non-terminal residue" evidence="10">
    <location>
        <position position="697"/>
    </location>
</feature>
<dbReference type="InterPro" id="IPR050250">
    <property type="entry name" value="Macrolide_Exporter_MacB"/>
</dbReference>
<gene>
    <name evidence="10" type="ORF">HRJ53_00785</name>
</gene>
<evidence type="ECO:0000313" key="10">
    <source>
        <dbReference type="EMBL" id="MBA0083510.1"/>
    </source>
</evidence>
<comment type="similarity">
    <text evidence="6">Belongs to the ABC-4 integral membrane protein family.</text>
</comment>
<keyword evidence="11" id="KW-1185">Reference proteome</keyword>
<dbReference type="PANTHER" id="PTHR30572:SF4">
    <property type="entry name" value="ABC TRANSPORTER PERMEASE YTRF"/>
    <property type="match status" value="1"/>
</dbReference>
<dbReference type="GO" id="GO:0005886">
    <property type="term" value="C:plasma membrane"/>
    <property type="evidence" value="ECO:0007669"/>
    <property type="project" value="UniProtKB-SubCell"/>
</dbReference>
<dbReference type="Pfam" id="PF02687">
    <property type="entry name" value="FtsX"/>
    <property type="match status" value="1"/>
</dbReference>
<feature type="domain" description="MacB-like periplasmic core" evidence="9">
    <location>
        <begin position="102"/>
        <end position="335"/>
    </location>
</feature>
<dbReference type="NCBIfam" id="NF038403">
    <property type="entry name" value="perm_prefix_1"/>
    <property type="match status" value="1"/>
</dbReference>
<feature type="transmembrane region" description="Helical" evidence="7">
    <location>
        <begin position="438"/>
        <end position="462"/>
    </location>
</feature>
<dbReference type="InterPro" id="IPR047928">
    <property type="entry name" value="Perm_prefix_1"/>
</dbReference>
<dbReference type="Pfam" id="PF12704">
    <property type="entry name" value="MacB_PCD"/>
    <property type="match status" value="2"/>
</dbReference>
<dbReference type="GO" id="GO:0022857">
    <property type="term" value="F:transmembrane transporter activity"/>
    <property type="evidence" value="ECO:0007669"/>
    <property type="project" value="TreeGrafter"/>
</dbReference>
<feature type="transmembrane region" description="Helical" evidence="7">
    <location>
        <begin position="482"/>
        <end position="503"/>
    </location>
</feature>
<feature type="transmembrane region" description="Helical" evidence="7">
    <location>
        <begin position="97"/>
        <end position="121"/>
    </location>
</feature>
<feature type="domain" description="MacB-like periplasmic core" evidence="9">
    <location>
        <begin position="539"/>
        <end position="695"/>
    </location>
</feature>
<feature type="transmembrane region" description="Helical" evidence="7">
    <location>
        <begin position="533"/>
        <end position="553"/>
    </location>
</feature>
<evidence type="ECO:0000256" key="7">
    <source>
        <dbReference type="SAM" id="Phobius"/>
    </source>
</evidence>
<dbReference type="PANTHER" id="PTHR30572">
    <property type="entry name" value="MEMBRANE COMPONENT OF TRANSPORTER-RELATED"/>
    <property type="match status" value="1"/>
</dbReference>
<evidence type="ECO:0000256" key="2">
    <source>
        <dbReference type="ARBA" id="ARBA00022475"/>
    </source>
</evidence>
<reference evidence="10" key="1">
    <citation type="submission" date="2020-06" db="EMBL/GenBank/DDBJ databases">
        <title>Legume-microbial interactions unlock mineral nutrients during tropical forest succession.</title>
        <authorList>
            <person name="Epihov D.Z."/>
        </authorList>
    </citation>
    <scope>NUCLEOTIDE SEQUENCE [LARGE SCALE GENOMIC DNA]</scope>
    <source>
        <strain evidence="10">Pan2503</strain>
    </source>
</reference>
<evidence type="ECO:0000259" key="9">
    <source>
        <dbReference type="Pfam" id="PF12704"/>
    </source>
</evidence>
<evidence type="ECO:0000256" key="3">
    <source>
        <dbReference type="ARBA" id="ARBA00022692"/>
    </source>
</evidence>
<keyword evidence="5 7" id="KW-0472">Membrane</keyword>
<feature type="domain" description="ABC3 transporter permease C-terminal" evidence="8">
    <location>
        <begin position="386"/>
        <end position="505"/>
    </location>
</feature>
<proteinExistence type="inferred from homology"/>